<dbReference type="Proteomes" id="UP000027265">
    <property type="component" value="Unassembled WGS sequence"/>
</dbReference>
<gene>
    <name evidence="1" type="ORF">JAAARDRAFT_31449</name>
</gene>
<evidence type="ECO:0000313" key="2">
    <source>
        <dbReference type="Proteomes" id="UP000027265"/>
    </source>
</evidence>
<name>A0A067QEQ0_9AGAM</name>
<dbReference type="HOGENOM" id="CLU_3106696_0_0_1"/>
<dbReference type="AlphaFoldDB" id="A0A067QEQ0"/>
<dbReference type="EMBL" id="KL197712">
    <property type="protein sequence ID" value="KDQ61957.1"/>
    <property type="molecule type" value="Genomic_DNA"/>
</dbReference>
<sequence>MVALALRLVLSFSRGQSGAVKRKIIFAWNPFISSCWQSLVVSEIFSSAQLL</sequence>
<protein>
    <submittedName>
        <fullName evidence="1">Uncharacterized protein</fullName>
    </submittedName>
</protein>
<dbReference type="InParanoid" id="A0A067QEQ0"/>
<reference evidence="2" key="1">
    <citation type="journal article" date="2014" name="Proc. Natl. Acad. Sci. U.S.A.">
        <title>Extensive sampling of basidiomycete genomes demonstrates inadequacy of the white-rot/brown-rot paradigm for wood decay fungi.</title>
        <authorList>
            <person name="Riley R."/>
            <person name="Salamov A.A."/>
            <person name="Brown D.W."/>
            <person name="Nagy L.G."/>
            <person name="Floudas D."/>
            <person name="Held B.W."/>
            <person name="Levasseur A."/>
            <person name="Lombard V."/>
            <person name="Morin E."/>
            <person name="Otillar R."/>
            <person name="Lindquist E.A."/>
            <person name="Sun H."/>
            <person name="LaButti K.M."/>
            <person name="Schmutz J."/>
            <person name="Jabbour D."/>
            <person name="Luo H."/>
            <person name="Baker S.E."/>
            <person name="Pisabarro A.G."/>
            <person name="Walton J.D."/>
            <person name="Blanchette R.A."/>
            <person name="Henrissat B."/>
            <person name="Martin F."/>
            <person name="Cullen D."/>
            <person name="Hibbett D.S."/>
            <person name="Grigoriev I.V."/>
        </authorList>
    </citation>
    <scope>NUCLEOTIDE SEQUENCE [LARGE SCALE GENOMIC DNA]</scope>
    <source>
        <strain evidence="2">MUCL 33604</strain>
    </source>
</reference>
<dbReference type="PROSITE" id="PS51257">
    <property type="entry name" value="PROKAR_LIPOPROTEIN"/>
    <property type="match status" value="1"/>
</dbReference>
<proteinExistence type="predicted"/>
<accession>A0A067QEQ0</accession>
<evidence type="ECO:0000313" key="1">
    <source>
        <dbReference type="EMBL" id="KDQ61957.1"/>
    </source>
</evidence>
<organism evidence="1 2">
    <name type="scientific">Jaapia argillacea MUCL 33604</name>
    <dbReference type="NCBI Taxonomy" id="933084"/>
    <lineage>
        <taxon>Eukaryota</taxon>
        <taxon>Fungi</taxon>
        <taxon>Dikarya</taxon>
        <taxon>Basidiomycota</taxon>
        <taxon>Agaricomycotina</taxon>
        <taxon>Agaricomycetes</taxon>
        <taxon>Agaricomycetidae</taxon>
        <taxon>Jaapiales</taxon>
        <taxon>Jaapiaceae</taxon>
        <taxon>Jaapia</taxon>
    </lineage>
</organism>
<keyword evidence="2" id="KW-1185">Reference proteome</keyword>